<evidence type="ECO:0000313" key="2">
    <source>
        <dbReference type="Proteomes" id="UP001150217"/>
    </source>
</evidence>
<gene>
    <name evidence="1" type="ORF">C8R41DRAFT_898506</name>
</gene>
<name>A0ABQ8UXV9_9AGAR</name>
<evidence type="ECO:0000313" key="1">
    <source>
        <dbReference type="EMBL" id="KAJ4465325.1"/>
    </source>
</evidence>
<accession>A0ABQ8UXV9</accession>
<dbReference type="Proteomes" id="UP001150217">
    <property type="component" value="Unassembled WGS sequence"/>
</dbReference>
<dbReference type="EMBL" id="JANVFT010000128">
    <property type="protein sequence ID" value="KAJ4465325.1"/>
    <property type="molecule type" value="Genomic_DNA"/>
</dbReference>
<sequence length="755" mass="85709">MTWLNSRLIPYISEKKVLPDTQVATQKDVQTRDLMSYLSSIKCWSNRNKTQIYAIKRDQMKGFDYLAPEGFYDIIEAIGLPDSIAKLDQAAQKDNNCIIRTAHGLTKPIIINGVTKQGGPLSPLKSTLTTSMGHHYLNDLLLQDPDALIISSTNQRKDDPHLSDDNLVARIGMTEATDDSYIFSRTLQSLQKNTLHMERFQYAYEFLRVKVDDAEARFEQLKNIIEEYHFPRLGNRPPITLLNKIISQNIISRCRALLSLQPIKQTDADILDKKINRLVHDQLGFPFMPSPTILTLPIRNNGLGFPSIARINAGLATDGIRRDLNHHIKSYRDMARITMADWTCSLNHCVYPISGTGLLTQTHSSRFKKIPSSWIIAQRVMSEHREKLSLPRTDRTEVLTGDVSLSHYISIFNHHNQIIQEKIDGNVMKSLRVRGITLLHGSMIPASAGLLDKRSVTTSLTGPTTLVAQVSGISAFITHGELAGITAALILAKDSNNSIAVLHTDSLYCHVKAHTEDTSLPSLLNSEADHYATSAQKLVHRIPSFPIPTFHMDEFTPYSSSHGWTESNLRVYTETVMLEKSLHELRNNVRMAKWLYEPRPPSKFPYTRAYSAYSAAIQLYARSGQLAVADTLFSRGKIDEPYCRFGCRALEDPHHLFVECKRYTEWRVETSKEIENRTQRKLTEKGFEETSQTSHIPKLDSLLPYSPTMTPIAREQLLHHLAADWHTHIIRLAGRIFGDYQREMAKRLTSNHKPR</sequence>
<keyword evidence="2" id="KW-1185">Reference proteome</keyword>
<proteinExistence type="predicted"/>
<reference evidence="1" key="1">
    <citation type="submission" date="2022-08" db="EMBL/GenBank/DDBJ databases">
        <title>A Global Phylogenomic Analysis of the Shiitake Genus Lentinula.</title>
        <authorList>
            <consortium name="DOE Joint Genome Institute"/>
            <person name="Sierra-Patev S."/>
            <person name="Min B."/>
            <person name="Naranjo-Ortiz M."/>
            <person name="Looney B."/>
            <person name="Konkel Z."/>
            <person name="Slot J.C."/>
            <person name="Sakamoto Y."/>
            <person name="Steenwyk J.L."/>
            <person name="Rokas A."/>
            <person name="Carro J."/>
            <person name="Camarero S."/>
            <person name="Ferreira P."/>
            <person name="Molpeceres G."/>
            <person name="Ruiz-Duenas F.J."/>
            <person name="Serrano A."/>
            <person name="Henrissat B."/>
            <person name="Drula E."/>
            <person name="Hughes K.W."/>
            <person name="Mata J.L."/>
            <person name="Ishikawa N.K."/>
            <person name="Vargas-Isla R."/>
            <person name="Ushijima S."/>
            <person name="Smith C.A."/>
            <person name="Ahrendt S."/>
            <person name="Andreopoulos W."/>
            <person name="He G."/>
            <person name="Labutti K."/>
            <person name="Lipzen A."/>
            <person name="Ng V."/>
            <person name="Riley R."/>
            <person name="Sandor L."/>
            <person name="Barry K."/>
            <person name="Martinez A.T."/>
            <person name="Xiao Y."/>
            <person name="Gibbons J.G."/>
            <person name="Terashima K."/>
            <person name="Grigoriev I.V."/>
            <person name="Hibbett D.S."/>
        </authorList>
    </citation>
    <scope>NUCLEOTIDE SEQUENCE</scope>
    <source>
        <strain evidence="1">RHP3577 ss4</strain>
    </source>
</reference>
<organism evidence="1 2">
    <name type="scientific">Lentinula lateritia</name>
    <dbReference type="NCBI Taxonomy" id="40482"/>
    <lineage>
        <taxon>Eukaryota</taxon>
        <taxon>Fungi</taxon>
        <taxon>Dikarya</taxon>
        <taxon>Basidiomycota</taxon>
        <taxon>Agaricomycotina</taxon>
        <taxon>Agaricomycetes</taxon>
        <taxon>Agaricomycetidae</taxon>
        <taxon>Agaricales</taxon>
        <taxon>Marasmiineae</taxon>
        <taxon>Omphalotaceae</taxon>
        <taxon>Lentinula</taxon>
    </lineage>
</organism>
<evidence type="ECO:0008006" key="3">
    <source>
        <dbReference type="Google" id="ProtNLM"/>
    </source>
</evidence>
<comment type="caution">
    <text evidence="1">The sequence shown here is derived from an EMBL/GenBank/DDBJ whole genome shotgun (WGS) entry which is preliminary data.</text>
</comment>
<protein>
    <recommendedName>
        <fullName evidence="3">Reverse transcriptase domain-containing protein</fullName>
    </recommendedName>
</protein>